<feature type="non-terminal residue" evidence="2">
    <location>
        <position position="1"/>
    </location>
</feature>
<feature type="region of interest" description="Disordered" evidence="1">
    <location>
        <begin position="180"/>
        <end position="216"/>
    </location>
</feature>
<name>A0A267GP61_9PLAT</name>
<accession>A0A267GP61</accession>
<dbReference type="AlphaFoldDB" id="A0A267GP61"/>
<dbReference type="Gene3D" id="2.120.10.30">
    <property type="entry name" value="TolB, C-terminal domain"/>
    <property type="match status" value="1"/>
</dbReference>
<reference evidence="2 3" key="1">
    <citation type="submission" date="2017-06" db="EMBL/GenBank/DDBJ databases">
        <title>A platform for efficient transgenesis in Macrostomum lignano, a flatworm model organism for stem cell research.</title>
        <authorList>
            <person name="Berezikov E."/>
        </authorList>
    </citation>
    <scope>NUCLEOTIDE SEQUENCE [LARGE SCALE GENOMIC DNA]</scope>
    <source>
        <strain evidence="2">DV1</strain>
        <tissue evidence="2">Whole organism</tissue>
    </source>
</reference>
<evidence type="ECO:0000313" key="3">
    <source>
        <dbReference type="Proteomes" id="UP000215902"/>
    </source>
</evidence>
<protein>
    <submittedName>
        <fullName evidence="2">Uncharacterized protein</fullName>
    </submittedName>
</protein>
<evidence type="ECO:0000256" key="1">
    <source>
        <dbReference type="SAM" id="MobiDB-lite"/>
    </source>
</evidence>
<sequence>ADTAPFSDMSSEHQEGCKLRFCDQYSAGTGPLSGLPLCQIHLDKDIKLVDKKKTKLMQKLEAVVATEQRLQLRAEQSSLAAELQEVSDAFDSLQAHLQQWRERTMSRVQAAHDSVAGRLRDAAEAEECSKEVSLASNAGDWKSVAKLVSSLRIWVDEACERTEKFDQVRSEIVRLFNGTSLNTNSSSEEPRHHKNEENPGCSSVLQSEKDTDESSKETICDRLNVRSIGDISLGVRHLEYLIDRHMNEVNQLFWIQLVDANELEKSQVCRSIATIDGLPGQPGYLAVCTNTAGFMVDTNGRIIRSSSQNSGCLPLPEPCLFISFYVPDNDDIDEVPIVDHILVAGLDDGGVYQMYQLRLQCDLDWNDGIWSLHCDSPRQLLYVALETSVLVADLSGKLSQKITVDDLPVLCEEVCCIDGDADKLFILTEKASVATVCKESSLPISTISISALVSGNLSSMSLIGRNIALLDYESRKMYVTSSISGQLLSFYPTSRTQPEELWYPHEAACDDRGLVFQSDSRNIVRVLDFSGTIVQNLGRKNESGCNAETFNGPDCLLVVQLASGRRLFVSDVQNQRIRVFEIL</sequence>
<gene>
    <name evidence="2" type="ORF">BOX15_Mlig012638g4</name>
</gene>
<dbReference type="InterPro" id="IPR011042">
    <property type="entry name" value="6-blade_b-propeller_TolB-like"/>
</dbReference>
<feature type="compositionally biased region" description="Basic and acidic residues" evidence="1">
    <location>
        <begin position="188"/>
        <end position="197"/>
    </location>
</feature>
<comment type="caution">
    <text evidence="2">The sequence shown here is derived from an EMBL/GenBank/DDBJ whole genome shotgun (WGS) entry which is preliminary data.</text>
</comment>
<dbReference type="SUPFAM" id="SSF101898">
    <property type="entry name" value="NHL repeat"/>
    <property type="match status" value="1"/>
</dbReference>
<keyword evidence="3" id="KW-1185">Reference proteome</keyword>
<proteinExistence type="predicted"/>
<dbReference type="EMBL" id="NIVC01000245">
    <property type="protein sequence ID" value="PAA87157.1"/>
    <property type="molecule type" value="Genomic_DNA"/>
</dbReference>
<dbReference type="Proteomes" id="UP000215902">
    <property type="component" value="Unassembled WGS sequence"/>
</dbReference>
<evidence type="ECO:0000313" key="2">
    <source>
        <dbReference type="EMBL" id="PAA87157.1"/>
    </source>
</evidence>
<organism evidence="2 3">
    <name type="scientific">Macrostomum lignano</name>
    <dbReference type="NCBI Taxonomy" id="282301"/>
    <lineage>
        <taxon>Eukaryota</taxon>
        <taxon>Metazoa</taxon>
        <taxon>Spiralia</taxon>
        <taxon>Lophotrochozoa</taxon>
        <taxon>Platyhelminthes</taxon>
        <taxon>Rhabditophora</taxon>
        <taxon>Macrostomorpha</taxon>
        <taxon>Macrostomida</taxon>
        <taxon>Macrostomidae</taxon>
        <taxon>Macrostomum</taxon>
    </lineage>
</organism>
<feature type="compositionally biased region" description="Basic and acidic residues" evidence="1">
    <location>
        <begin position="207"/>
        <end position="216"/>
    </location>
</feature>